<sequence>MVKVMIRLKGQLRNGLKNKRTMLVMPEEDL</sequence>
<reference evidence="1" key="1">
    <citation type="submission" date="2024-03" db="EMBL/GenBank/DDBJ databases">
        <title>Eukaryotic viruses encode the ribosomal protein eL40.</title>
        <authorList>
            <person name="Thomy J."/>
            <person name="Schvarcz C.R."/>
            <person name="McBeain K.A."/>
            <person name="Edwards K.F."/>
            <person name="Steward G.F."/>
        </authorList>
    </citation>
    <scope>NUCLEOTIDE SEQUENCE</scope>
    <source>
        <strain evidence="1">FloV-SA2</strain>
    </source>
</reference>
<accession>A0AB39JA59</accession>
<proteinExistence type="predicted"/>
<gene>
    <name evidence="1" type="ORF">FloV-SA2_00229</name>
</gene>
<evidence type="ECO:0000313" key="1">
    <source>
        <dbReference type="EMBL" id="XDO02048.1"/>
    </source>
</evidence>
<organism evidence="1">
    <name type="scientific">Florenciella sp. virus SA2</name>
    <dbReference type="NCBI Taxonomy" id="3240092"/>
    <lineage>
        <taxon>Viruses</taxon>
    </lineage>
</organism>
<protein>
    <submittedName>
        <fullName evidence="1">Uncharacterized protein</fullName>
    </submittedName>
</protein>
<name>A0AB39JA59_9VIRU</name>
<dbReference type="EMBL" id="PP542043">
    <property type="protein sequence ID" value="XDO02048.1"/>
    <property type="molecule type" value="Genomic_DNA"/>
</dbReference>